<evidence type="ECO:0000256" key="2">
    <source>
        <dbReference type="SAM" id="Phobius"/>
    </source>
</evidence>
<feature type="transmembrane region" description="Helical" evidence="2">
    <location>
        <begin position="539"/>
        <end position="558"/>
    </location>
</feature>
<feature type="transmembrane region" description="Helical" evidence="2">
    <location>
        <begin position="641"/>
        <end position="670"/>
    </location>
</feature>
<keyword evidence="2" id="KW-0472">Membrane</keyword>
<dbReference type="SMART" id="SM00530">
    <property type="entry name" value="HTH_XRE"/>
    <property type="match status" value="1"/>
</dbReference>
<proteinExistence type="predicted"/>
<dbReference type="InterPro" id="IPR001387">
    <property type="entry name" value="Cro/C1-type_HTH"/>
</dbReference>
<dbReference type="CDD" id="cd00093">
    <property type="entry name" value="HTH_XRE"/>
    <property type="match status" value="1"/>
</dbReference>
<evidence type="ECO:0000259" key="3">
    <source>
        <dbReference type="PROSITE" id="PS50943"/>
    </source>
</evidence>
<evidence type="ECO:0000313" key="5">
    <source>
        <dbReference type="Proteomes" id="UP000635565"/>
    </source>
</evidence>
<evidence type="ECO:0000256" key="1">
    <source>
        <dbReference type="SAM" id="MobiDB-lite"/>
    </source>
</evidence>
<feature type="transmembrane region" description="Helical" evidence="2">
    <location>
        <begin position="700"/>
        <end position="723"/>
    </location>
</feature>
<keyword evidence="2" id="KW-0812">Transmembrane</keyword>
<gene>
    <name evidence="4" type="ORF">KSZ_61540</name>
</gene>
<feature type="domain" description="HTH cro/C1-type" evidence="3">
    <location>
        <begin position="8"/>
        <end position="62"/>
    </location>
</feature>
<dbReference type="Proteomes" id="UP000635565">
    <property type="component" value="Unassembled WGS sequence"/>
</dbReference>
<feature type="transmembrane region" description="Helical" evidence="2">
    <location>
        <begin position="729"/>
        <end position="749"/>
    </location>
</feature>
<protein>
    <recommendedName>
        <fullName evidence="3">HTH cro/C1-type domain-containing protein</fullName>
    </recommendedName>
</protein>
<keyword evidence="2" id="KW-1133">Transmembrane helix</keyword>
<dbReference type="Pfam" id="PF01381">
    <property type="entry name" value="HTH_3"/>
    <property type="match status" value="1"/>
</dbReference>
<feature type="region of interest" description="Disordered" evidence="1">
    <location>
        <begin position="64"/>
        <end position="87"/>
    </location>
</feature>
<evidence type="ECO:0000313" key="4">
    <source>
        <dbReference type="EMBL" id="GHO88148.1"/>
    </source>
</evidence>
<feature type="transmembrane region" description="Helical" evidence="2">
    <location>
        <begin position="499"/>
        <end position="518"/>
    </location>
</feature>
<dbReference type="SUPFAM" id="SSF47413">
    <property type="entry name" value="lambda repressor-like DNA-binding domains"/>
    <property type="match status" value="1"/>
</dbReference>
<feature type="transmembrane region" description="Helical" evidence="2">
    <location>
        <begin position="781"/>
        <end position="807"/>
    </location>
</feature>
<accession>A0ABQ3VRC7</accession>
<feature type="transmembrane region" description="Helical" evidence="2">
    <location>
        <begin position="570"/>
        <end position="591"/>
    </location>
</feature>
<reference evidence="4 5" key="1">
    <citation type="journal article" date="2021" name="Int. J. Syst. Evol. Microbiol.">
        <title>Reticulibacter mediterranei gen. nov., sp. nov., within the new family Reticulibacteraceae fam. nov., and Ktedonospora formicarum gen. nov., sp. nov., Ktedonobacter robiniae sp. nov., Dictyobacter formicarum sp. nov. and Dictyobacter arantiisoli sp. nov., belonging to the class Ktedonobacteria.</title>
        <authorList>
            <person name="Yabe S."/>
            <person name="Zheng Y."/>
            <person name="Wang C.M."/>
            <person name="Sakai Y."/>
            <person name="Abe K."/>
            <person name="Yokota A."/>
            <person name="Donadio S."/>
            <person name="Cavaletti L."/>
            <person name="Monciardini P."/>
        </authorList>
    </citation>
    <scope>NUCLEOTIDE SEQUENCE [LARGE SCALE GENOMIC DNA]</scope>
    <source>
        <strain evidence="4 5">SOSP1-9</strain>
    </source>
</reference>
<dbReference type="EMBL" id="BNJJ01000022">
    <property type="protein sequence ID" value="GHO88148.1"/>
    <property type="molecule type" value="Genomic_DNA"/>
</dbReference>
<dbReference type="SUPFAM" id="SSF52540">
    <property type="entry name" value="P-loop containing nucleoside triphosphate hydrolases"/>
    <property type="match status" value="1"/>
</dbReference>
<comment type="caution">
    <text evidence="4">The sequence shown here is derived from an EMBL/GenBank/DDBJ whole genome shotgun (WGS) entry which is preliminary data.</text>
</comment>
<organism evidence="4 5">
    <name type="scientific">Dictyobacter formicarum</name>
    <dbReference type="NCBI Taxonomy" id="2778368"/>
    <lineage>
        <taxon>Bacteria</taxon>
        <taxon>Bacillati</taxon>
        <taxon>Chloroflexota</taxon>
        <taxon>Ktedonobacteria</taxon>
        <taxon>Ktedonobacterales</taxon>
        <taxon>Dictyobacteraceae</taxon>
        <taxon>Dictyobacter</taxon>
    </lineage>
</organism>
<dbReference type="PROSITE" id="PS50943">
    <property type="entry name" value="HTH_CROC1"/>
    <property type="match status" value="1"/>
</dbReference>
<feature type="transmembrane region" description="Helical" evidence="2">
    <location>
        <begin position="438"/>
        <end position="458"/>
    </location>
</feature>
<dbReference type="Gene3D" id="1.10.260.40">
    <property type="entry name" value="lambda repressor-like DNA-binding domains"/>
    <property type="match status" value="1"/>
</dbReference>
<keyword evidence="5" id="KW-1185">Reference proteome</keyword>
<dbReference type="InterPro" id="IPR027417">
    <property type="entry name" value="P-loop_NTPase"/>
</dbReference>
<feature type="transmembrane region" description="Helical" evidence="2">
    <location>
        <begin position="612"/>
        <end position="629"/>
    </location>
</feature>
<dbReference type="RefSeq" id="WP_201365767.1">
    <property type="nucleotide sequence ID" value="NZ_BNJJ01000022.1"/>
</dbReference>
<dbReference type="Gene3D" id="3.40.50.300">
    <property type="entry name" value="P-loop containing nucleotide triphosphate hydrolases"/>
    <property type="match status" value="1"/>
</dbReference>
<sequence>MSKKQKVLSRVRKQQGYTQASLAEALNVDAQTVRSWEWGAHEPGIGKQKELADLLGVPWEELNDALQSSDPGPGTDEIGAPEQGKQPVQLEGDMRIARPRDKNRQRMIQRVQSRWISGVLDQVAPGNASLMHLNLQLVPDAVASPWLAQNQEPYHVGGQPPLNMLIHDAYEQAGGELLILGEPGAGKTTLLLEVAGTLLGQCRADETFPIPVIFNLSAWAVKKAPFADWLIEELNVTYQVPVKLAQRWVANDQICPLLDGLDEVTVSARPACVSAINVYRQEHGLIPIVICCRSGDYQALPERLIVNMAVEIQPLTPEQIDDVTHQRNLEAMRRALQTNLELQEIVSTPLMLNILSLNTQGMSPEEIQTLDRSLIFENYIDRLLRKEADHRYPSGQMKKWLSWLALQMQKHNQVEFYLEQMQPDLLYDDHHYHHYRRAVIRIVMIIQCLITGALTAWLKGGLKNGVVGSGNGVLGLFGGGSGNTMLGWMAPGIGGGTQGGASLIIILIIVVWVVTILVGNPSLPNLSFSAIRYGLFRGLRTGLMLGIAVSALAIPFFSHVNLVHGWQGNGILYGLGLGFFLGISGGLMNGLDAGLRYKRNEPQDTVSFWDKVVDGLVLGAGGAVSFMVVEELLGVSQQSTLIYSGVIFLFYFIAYGFGGGSSLFSALIYTSPSWIRPAERVTWSWANMALDVRKNSARSLVLAIVTGLSVSIVIACMSSFFFFDIPYGLHYGAVFGIICGVIIGVAGWLTGMITSGWSSDMIPQDQHVRPNEGILHSGRNALLGALVFAPLGAFASGIACGIGFGMVGGLGTWPVMAKAFAVMFVLLFFVVFATAQGGIAWIQHYVLRVYLWRNHTIPFDYVRFLNVASDYAILQRVGGGYMFTHRLVMDHFAHQYNAKRRHT</sequence>
<dbReference type="InterPro" id="IPR010982">
    <property type="entry name" value="Lambda_DNA-bd_dom_sf"/>
</dbReference>
<name>A0ABQ3VRC7_9CHLR</name>
<feature type="transmembrane region" description="Helical" evidence="2">
    <location>
        <begin position="819"/>
        <end position="842"/>
    </location>
</feature>